<feature type="transmembrane region" description="Helical" evidence="8">
    <location>
        <begin position="673"/>
        <end position="700"/>
    </location>
</feature>
<feature type="transmembrane region" description="Helical" evidence="8">
    <location>
        <begin position="370"/>
        <end position="389"/>
    </location>
</feature>
<evidence type="ECO:0000313" key="10">
    <source>
        <dbReference type="EMBL" id="MFC7276167.1"/>
    </source>
</evidence>
<keyword evidence="11" id="KW-1185">Reference proteome</keyword>
<keyword evidence="2" id="KW-1003">Cell membrane</keyword>
<dbReference type="Pfam" id="PF02687">
    <property type="entry name" value="FtsX"/>
    <property type="match status" value="2"/>
</dbReference>
<dbReference type="PANTHER" id="PTHR30572:SF4">
    <property type="entry name" value="ABC TRANSPORTER PERMEASE YTRF"/>
    <property type="match status" value="1"/>
</dbReference>
<feature type="transmembrane region" description="Helical" evidence="8">
    <location>
        <begin position="721"/>
        <end position="749"/>
    </location>
</feature>
<feature type="transmembrane region" description="Helical" evidence="8">
    <location>
        <begin position="224"/>
        <end position="251"/>
    </location>
</feature>
<feature type="transmembrane region" description="Helical" evidence="8">
    <location>
        <begin position="769"/>
        <end position="789"/>
    </location>
</feature>
<feature type="transmembrane region" description="Helical" evidence="8">
    <location>
        <begin position="450"/>
        <end position="470"/>
    </location>
</feature>
<keyword evidence="3 8" id="KW-0812">Transmembrane</keyword>
<evidence type="ECO:0000256" key="7">
    <source>
        <dbReference type="SAM" id="MobiDB-lite"/>
    </source>
</evidence>
<comment type="subcellular location">
    <subcellularLocation>
        <location evidence="1">Cell membrane</location>
        <topology evidence="1">Multi-pass membrane protein</topology>
    </subcellularLocation>
</comment>
<sequence>MLTRDRVGAFVAVFFGTAAVALTMTLLGSAHPRVPDRYAAVTVAVQSHRVTTPAAPFPEPRPWSSAEAIALAARLAAVPGVTAAVPDRRFYAQPLIDDRPSPAIQEGHGWASSTLAADTLVEGRSPVADREVVVPRGSGIPVGGSITILTATGPSAWRVAGLIEAGRLYVSDTTAARLAPGVRVIGLTGGPHLAQVNALAGGATVLAGSALGELEPRSDARTRWIGLQVITAMTALSAFACAFVIASTFALTVHQRRREIGLLRATGATPAQVRGSVVREAAMVGIVAGSAGTLLGLALSPLTGKVLVDAGFEPPSFAVGFHFPAILAGVAAGPLLAVAGSLMAARRAARVGPLEALRQAQVEPRPMTRLRWIVGLLCTSGGVVAGLATTTTNDFSDLATFALLGAMLLVVGATVLAPAAVPLLVRVLLRPARGPIATVMRESALAGARRTASTAAPVLLTVAFAVFIAGNVQTSADAYASRRADAMRSGTVLIPDGTPGLTDAAAPSAPLPTDLYVDDTVLPAAGVDPSAASLPASARALAEPDAVALSQSRAAQSRLGIGDTLTAAFPDGRPARLRVVAVLPDDQAPAEVMLSRATVREHDPSALATAAAVTEAGEASSAQPDAPPGAVPGPASGDDGARRLGGGAAAMLGARVVDVGTYARQADADEDRLVWIFTLLLIGVSVGYGALAVANTLFMSTARRAPDYRLLRLAGATPRQVLLAVAGESALVVAIGAVLGGAAAVLALWGGVSGLREQTGMAVPLTVPWPTVAVAVGVCLALALTASVLPARARLTRFNPAQELS</sequence>
<dbReference type="Proteomes" id="UP001596548">
    <property type="component" value="Unassembled WGS sequence"/>
</dbReference>
<dbReference type="EMBL" id="JBHTBJ010000013">
    <property type="protein sequence ID" value="MFC7276167.1"/>
    <property type="molecule type" value="Genomic_DNA"/>
</dbReference>
<dbReference type="InterPro" id="IPR003838">
    <property type="entry name" value="ABC3_permease_C"/>
</dbReference>
<evidence type="ECO:0000256" key="3">
    <source>
        <dbReference type="ARBA" id="ARBA00022692"/>
    </source>
</evidence>
<comment type="similarity">
    <text evidence="6">Belongs to the ABC-4 integral membrane protein family.</text>
</comment>
<keyword evidence="5 8" id="KW-0472">Membrane</keyword>
<evidence type="ECO:0000256" key="4">
    <source>
        <dbReference type="ARBA" id="ARBA00022989"/>
    </source>
</evidence>
<accession>A0ABW2HUX4</accession>
<dbReference type="PANTHER" id="PTHR30572">
    <property type="entry name" value="MEMBRANE COMPONENT OF TRANSPORTER-RELATED"/>
    <property type="match status" value="1"/>
</dbReference>
<evidence type="ECO:0000313" key="11">
    <source>
        <dbReference type="Proteomes" id="UP001596548"/>
    </source>
</evidence>
<evidence type="ECO:0000256" key="2">
    <source>
        <dbReference type="ARBA" id="ARBA00022475"/>
    </source>
</evidence>
<feature type="transmembrane region" description="Helical" evidence="8">
    <location>
        <begin position="7"/>
        <end position="27"/>
    </location>
</feature>
<evidence type="ECO:0000256" key="8">
    <source>
        <dbReference type="SAM" id="Phobius"/>
    </source>
</evidence>
<organism evidence="10 11">
    <name type="scientific">Paractinoplanes rhizophilus</name>
    <dbReference type="NCBI Taxonomy" id="1416877"/>
    <lineage>
        <taxon>Bacteria</taxon>
        <taxon>Bacillati</taxon>
        <taxon>Actinomycetota</taxon>
        <taxon>Actinomycetes</taxon>
        <taxon>Micromonosporales</taxon>
        <taxon>Micromonosporaceae</taxon>
        <taxon>Paractinoplanes</taxon>
    </lineage>
</organism>
<evidence type="ECO:0000259" key="9">
    <source>
        <dbReference type="Pfam" id="PF02687"/>
    </source>
</evidence>
<feature type="transmembrane region" description="Helical" evidence="8">
    <location>
        <begin position="401"/>
        <end position="429"/>
    </location>
</feature>
<dbReference type="RefSeq" id="WP_378970137.1">
    <property type="nucleotide sequence ID" value="NZ_JBHTBJ010000013.1"/>
</dbReference>
<comment type="caution">
    <text evidence="10">The sequence shown here is derived from an EMBL/GenBank/DDBJ whole genome shotgun (WGS) entry which is preliminary data.</text>
</comment>
<evidence type="ECO:0000256" key="6">
    <source>
        <dbReference type="ARBA" id="ARBA00038076"/>
    </source>
</evidence>
<proteinExistence type="inferred from homology"/>
<feature type="domain" description="ABC3 transporter permease C-terminal" evidence="9">
    <location>
        <begin position="681"/>
        <end position="794"/>
    </location>
</feature>
<keyword evidence="4 8" id="KW-1133">Transmembrane helix</keyword>
<evidence type="ECO:0000256" key="1">
    <source>
        <dbReference type="ARBA" id="ARBA00004651"/>
    </source>
</evidence>
<name>A0ABW2HUX4_9ACTN</name>
<reference evidence="11" key="1">
    <citation type="journal article" date="2019" name="Int. J. Syst. Evol. Microbiol.">
        <title>The Global Catalogue of Microorganisms (GCM) 10K type strain sequencing project: providing services to taxonomists for standard genome sequencing and annotation.</title>
        <authorList>
            <consortium name="The Broad Institute Genomics Platform"/>
            <consortium name="The Broad Institute Genome Sequencing Center for Infectious Disease"/>
            <person name="Wu L."/>
            <person name="Ma J."/>
        </authorList>
    </citation>
    <scope>NUCLEOTIDE SEQUENCE [LARGE SCALE GENOMIC DNA]</scope>
    <source>
        <strain evidence="11">XZYJT-10</strain>
    </source>
</reference>
<dbReference type="InterPro" id="IPR050250">
    <property type="entry name" value="Macrolide_Exporter_MacB"/>
</dbReference>
<feature type="region of interest" description="Disordered" evidence="7">
    <location>
        <begin position="616"/>
        <end position="642"/>
    </location>
</feature>
<evidence type="ECO:0000256" key="5">
    <source>
        <dbReference type="ARBA" id="ARBA00023136"/>
    </source>
</evidence>
<protein>
    <submittedName>
        <fullName evidence="10">FtsX-like permease family protein</fullName>
    </submittedName>
</protein>
<feature type="domain" description="ABC3 transporter permease C-terminal" evidence="9">
    <location>
        <begin position="233"/>
        <end position="352"/>
    </location>
</feature>
<feature type="transmembrane region" description="Helical" evidence="8">
    <location>
        <begin position="323"/>
        <end position="349"/>
    </location>
</feature>
<feature type="transmembrane region" description="Helical" evidence="8">
    <location>
        <begin position="281"/>
        <end position="303"/>
    </location>
</feature>
<gene>
    <name evidence="10" type="ORF">ACFQS1_19420</name>
</gene>